<evidence type="ECO:0000313" key="1">
    <source>
        <dbReference type="EMBL" id="KAH3822707.1"/>
    </source>
</evidence>
<dbReference type="PANTHER" id="PTHR47456:SF1">
    <property type="entry name" value="PHD-TYPE DOMAIN-CONTAINING PROTEIN"/>
    <property type="match status" value="1"/>
</dbReference>
<dbReference type="EMBL" id="JAIWYP010000005">
    <property type="protein sequence ID" value="KAH3822707.1"/>
    <property type="molecule type" value="Genomic_DNA"/>
</dbReference>
<comment type="caution">
    <text evidence="1">The sequence shown here is derived from an EMBL/GenBank/DDBJ whole genome shotgun (WGS) entry which is preliminary data.</text>
</comment>
<sequence>MDRAFHHGYMKFQSQRVQDTKKVGCSAKVVVREIMNYPDFKNVLTSKEKQTVARQVRANLDAGTKGILLSMPSIEDHSFHVTGKAAGLVQVLDPSLVSRIKELVEEGMVDVDDLKAELKEFVRDNISAALHQNNRRYFPTRMTIANHIRLAEKAMGWSEDDQEQVQQLVILIVKQLVILIVILNVLPGPFPTQGKSATVYILLLCIHMVKNTCTYKMEITSYFQHLP</sequence>
<name>A0A9D4GZL0_DREPO</name>
<organism evidence="1 2">
    <name type="scientific">Dreissena polymorpha</name>
    <name type="common">Zebra mussel</name>
    <name type="synonym">Mytilus polymorpha</name>
    <dbReference type="NCBI Taxonomy" id="45954"/>
    <lineage>
        <taxon>Eukaryota</taxon>
        <taxon>Metazoa</taxon>
        <taxon>Spiralia</taxon>
        <taxon>Lophotrochozoa</taxon>
        <taxon>Mollusca</taxon>
        <taxon>Bivalvia</taxon>
        <taxon>Autobranchia</taxon>
        <taxon>Heteroconchia</taxon>
        <taxon>Euheterodonta</taxon>
        <taxon>Imparidentia</taxon>
        <taxon>Neoheterodontei</taxon>
        <taxon>Myida</taxon>
        <taxon>Dreissenoidea</taxon>
        <taxon>Dreissenidae</taxon>
        <taxon>Dreissena</taxon>
    </lineage>
</organism>
<dbReference type="PANTHER" id="PTHR47456">
    <property type="entry name" value="PHD-TYPE DOMAIN-CONTAINING PROTEIN"/>
    <property type="match status" value="1"/>
</dbReference>
<reference evidence="1" key="2">
    <citation type="submission" date="2020-11" db="EMBL/GenBank/DDBJ databases">
        <authorList>
            <person name="McCartney M.A."/>
            <person name="Auch B."/>
            <person name="Kono T."/>
            <person name="Mallez S."/>
            <person name="Becker A."/>
            <person name="Gohl D.M."/>
            <person name="Silverstein K.A.T."/>
            <person name="Koren S."/>
            <person name="Bechman K.B."/>
            <person name="Herman A."/>
            <person name="Abrahante J.E."/>
            <person name="Garbe J."/>
        </authorList>
    </citation>
    <scope>NUCLEOTIDE SEQUENCE</scope>
    <source>
        <strain evidence="1">Duluth1</strain>
        <tissue evidence="1">Whole animal</tissue>
    </source>
</reference>
<accession>A0A9D4GZL0</accession>
<dbReference type="Proteomes" id="UP000828390">
    <property type="component" value="Unassembled WGS sequence"/>
</dbReference>
<protein>
    <submittedName>
        <fullName evidence="1">Uncharacterized protein</fullName>
    </submittedName>
</protein>
<gene>
    <name evidence="1" type="ORF">DPMN_124497</name>
</gene>
<dbReference type="AlphaFoldDB" id="A0A9D4GZL0"/>
<dbReference type="InterPro" id="IPR029309">
    <property type="entry name" value="CaRF"/>
</dbReference>
<dbReference type="Pfam" id="PF15299">
    <property type="entry name" value="ALS2CR8"/>
    <property type="match status" value="1"/>
</dbReference>
<proteinExistence type="predicted"/>
<reference evidence="1" key="1">
    <citation type="journal article" date="2019" name="bioRxiv">
        <title>The Genome of the Zebra Mussel, Dreissena polymorpha: A Resource for Invasive Species Research.</title>
        <authorList>
            <person name="McCartney M.A."/>
            <person name="Auch B."/>
            <person name="Kono T."/>
            <person name="Mallez S."/>
            <person name="Zhang Y."/>
            <person name="Obille A."/>
            <person name="Becker A."/>
            <person name="Abrahante J.E."/>
            <person name="Garbe J."/>
            <person name="Badalamenti J.P."/>
            <person name="Herman A."/>
            <person name="Mangelson H."/>
            <person name="Liachko I."/>
            <person name="Sullivan S."/>
            <person name="Sone E.D."/>
            <person name="Koren S."/>
            <person name="Silverstein K.A.T."/>
            <person name="Beckman K.B."/>
            <person name="Gohl D.M."/>
        </authorList>
    </citation>
    <scope>NUCLEOTIDE SEQUENCE</scope>
    <source>
        <strain evidence="1">Duluth1</strain>
        <tissue evidence="1">Whole animal</tissue>
    </source>
</reference>
<dbReference type="GO" id="GO:0003700">
    <property type="term" value="F:DNA-binding transcription factor activity"/>
    <property type="evidence" value="ECO:0007669"/>
    <property type="project" value="InterPro"/>
</dbReference>
<evidence type="ECO:0000313" key="2">
    <source>
        <dbReference type="Proteomes" id="UP000828390"/>
    </source>
</evidence>
<keyword evidence="2" id="KW-1185">Reference proteome</keyword>